<feature type="transmembrane region" description="Helical" evidence="1">
    <location>
        <begin position="250"/>
        <end position="267"/>
    </location>
</feature>
<protein>
    <recommendedName>
        <fullName evidence="2">Acyltransferase 3 domain-containing protein</fullName>
    </recommendedName>
</protein>
<dbReference type="RefSeq" id="WP_107012048.1">
    <property type="nucleotide sequence ID" value="NZ_CP028136.1"/>
</dbReference>
<keyword evidence="1" id="KW-1133">Transmembrane helix</keyword>
<dbReference type="InterPro" id="IPR050879">
    <property type="entry name" value="Acyltransferase_3"/>
</dbReference>
<dbReference type="EMBL" id="CP028136">
    <property type="protein sequence ID" value="AVR45270.1"/>
    <property type="molecule type" value="Genomic_DNA"/>
</dbReference>
<feature type="domain" description="Acyltransferase 3" evidence="2">
    <location>
        <begin position="13"/>
        <end position="329"/>
    </location>
</feature>
<keyword evidence="1" id="KW-0812">Transmembrane</keyword>
<dbReference type="OrthoDB" id="290051at2"/>
<dbReference type="GO" id="GO:0016020">
    <property type="term" value="C:membrane"/>
    <property type="evidence" value="ECO:0007669"/>
    <property type="project" value="TreeGrafter"/>
</dbReference>
<dbReference type="Proteomes" id="UP000241507">
    <property type="component" value="Chromosome"/>
</dbReference>
<keyword evidence="1" id="KW-0472">Membrane</keyword>
<dbReference type="PANTHER" id="PTHR23028:SF53">
    <property type="entry name" value="ACYL_TRANSF_3 DOMAIN-CONTAINING PROTEIN"/>
    <property type="match status" value="1"/>
</dbReference>
<dbReference type="GO" id="GO:0016747">
    <property type="term" value="F:acyltransferase activity, transferring groups other than amino-acyl groups"/>
    <property type="evidence" value="ECO:0007669"/>
    <property type="project" value="InterPro"/>
</dbReference>
<feature type="transmembrane region" description="Helical" evidence="1">
    <location>
        <begin position="35"/>
        <end position="53"/>
    </location>
</feature>
<dbReference type="GO" id="GO:0000271">
    <property type="term" value="P:polysaccharide biosynthetic process"/>
    <property type="evidence" value="ECO:0007669"/>
    <property type="project" value="TreeGrafter"/>
</dbReference>
<dbReference type="PANTHER" id="PTHR23028">
    <property type="entry name" value="ACETYLTRANSFERASE"/>
    <property type="match status" value="1"/>
</dbReference>
<reference evidence="4" key="1">
    <citation type="submission" date="2018-03" db="EMBL/GenBank/DDBJ databases">
        <title>Gramella fulva sp. nov., isolated from a dry surface of tidal flat.</title>
        <authorList>
            <person name="Hwang S.H."/>
            <person name="Hwang W.M."/>
            <person name="Kang K."/>
            <person name="Ahn T.-Y."/>
        </authorList>
    </citation>
    <scope>NUCLEOTIDE SEQUENCE [LARGE SCALE GENOMIC DNA]</scope>
    <source>
        <strain evidence="4">SH35</strain>
    </source>
</reference>
<dbReference type="Pfam" id="PF01757">
    <property type="entry name" value="Acyl_transf_3"/>
    <property type="match status" value="1"/>
</dbReference>
<keyword evidence="4" id="KW-1185">Reference proteome</keyword>
<evidence type="ECO:0000259" key="2">
    <source>
        <dbReference type="Pfam" id="PF01757"/>
    </source>
</evidence>
<feature type="transmembrane region" description="Helical" evidence="1">
    <location>
        <begin position="12"/>
        <end position="29"/>
    </location>
</feature>
<gene>
    <name evidence="3" type="ORF">C7S20_08325</name>
</gene>
<organism evidence="3 4">
    <name type="scientific">Christiangramia fulva</name>
    <dbReference type="NCBI Taxonomy" id="2126553"/>
    <lineage>
        <taxon>Bacteria</taxon>
        <taxon>Pseudomonadati</taxon>
        <taxon>Bacteroidota</taxon>
        <taxon>Flavobacteriia</taxon>
        <taxon>Flavobacteriales</taxon>
        <taxon>Flavobacteriaceae</taxon>
        <taxon>Christiangramia</taxon>
    </lineage>
</organism>
<evidence type="ECO:0000256" key="1">
    <source>
        <dbReference type="SAM" id="Phobius"/>
    </source>
</evidence>
<evidence type="ECO:0000313" key="4">
    <source>
        <dbReference type="Proteomes" id="UP000241507"/>
    </source>
</evidence>
<dbReference type="KEGG" id="grs:C7S20_08325"/>
<evidence type="ECO:0000313" key="3">
    <source>
        <dbReference type="EMBL" id="AVR45270.1"/>
    </source>
</evidence>
<feature type="transmembrane region" description="Helical" evidence="1">
    <location>
        <begin position="311"/>
        <end position="332"/>
    </location>
</feature>
<name>A0A2R3Z4S4_9FLAO</name>
<sequence length="360" mass="42245">MKRIIDIISPGTFRFLLAFIVVIYHAVSFLTIGHFAVYVFFVLSGYWIVKMFTEKYSKFRNPVRTYLISRIWRIFPVYLAILGFTLLIYFSFNALYLKQIEHSLVNNEFTSLLISNIFVLFNNVVNHNWLIVPAWSLDVELQFYVFAPILYYLFTKVKPYYLFIFSIISSFLILYFNIGLLITNNILIYLLYFLLGVIVYKQNIRTTYQWATASGTLVIAILGLHYLIPELKTLLFGDYAILGVFKYQEFVNFLLTVAILPFVIYNIKSGKHNKKIDGLLSSMSFSLYLIHWPILTIYSLWAANNSGLTKFFLFLGYVSISVLGSFFISKYFDGLMEKDRRQWLKKRKTTEFTQVITNEN</sequence>
<dbReference type="AlphaFoldDB" id="A0A2R3Z4S4"/>
<feature type="transmembrane region" description="Helical" evidence="1">
    <location>
        <begin position="129"/>
        <end position="153"/>
    </location>
</feature>
<proteinExistence type="predicted"/>
<dbReference type="InterPro" id="IPR002656">
    <property type="entry name" value="Acyl_transf_3_dom"/>
</dbReference>
<feature type="transmembrane region" description="Helical" evidence="1">
    <location>
        <begin position="207"/>
        <end position="228"/>
    </location>
</feature>
<feature type="transmembrane region" description="Helical" evidence="1">
    <location>
        <begin position="160"/>
        <end position="176"/>
    </location>
</feature>
<feature type="transmembrane region" description="Helical" evidence="1">
    <location>
        <begin position="182"/>
        <end position="200"/>
    </location>
</feature>
<feature type="transmembrane region" description="Helical" evidence="1">
    <location>
        <begin position="279"/>
        <end position="299"/>
    </location>
</feature>
<accession>A0A2R3Z4S4</accession>
<feature type="transmembrane region" description="Helical" evidence="1">
    <location>
        <begin position="74"/>
        <end position="96"/>
    </location>
</feature>